<gene>
    <name evidence="16 18" type="primary">murB</name>
    <name evidence="18" type="ORF">LQE92_04195</name>
</gene>
<proteinExistence type="inferred from homology"/>
<evidence type="ECO:0000256" key="8">
    <source>
        <dbReference type="ARBA" id="ARBA00022827"/>
    </source>
</evidence>
<keyword evidence="13 16" id="KW-0131">Cell cycle</keyword>
<evidence type="ECO:0000256" key="12">
    <source>
        <dbReference type="ARBA" id="ARBA00023002"/>
    </source>
</evidence>
<dbReference type="PANTHER" id="PTHR21071:SF4">
    <property type="entry name" value="UDP-N-ACETYLENOLPYRUVOYLGLUCOSAMINE REDUCTASE"/>
    <property type="match status" value="1"/>
</dbReference>
<sequence>MDLFCDRLQEAGIQVCCDEPMKKHTTFQIGGPADYFVTPGGRDGLGKTIRLCREMEKPYFILGNGSNLLVSDRGYRGVIIHMGKAFGQVEAVAGGLRAGSGAMLAKVALKALEEGLTGLEFASGIPGTLGGAMVMNAGAYGGEMAQVVRCARVLTEDGEEKELSLAELDMGYRRSCILPGKYIVTEVEVDLTSGDKTQIRARMDELSARRKEKQPLEFPSAGSTFKRPEGYFAGKLIMDAGLRGYAVGGACVSEKHCGFVVNKGGATAENVLNLCRDIQKRVQEKFGVLLEMEIRTLGDFS</sequence>
<evidence type="ECO:0000256" key="15">
    <source>
        <dbReference type="ARBA" id="ARBA00048914"/>
    </source>
</evidence>
<evidence type="ECO:0000256" key="4">
    <source>
        <dbReference type="ARBA" id="ARBA00004752"/>
    </source>
</evidence>
<protein>
    <recommendedName>
        <fullName evidence="16">UDP-N-acetylenolpyruvoylglucosamine reductase</fullName>
        <ecNumber evidence="16">1.3.1.98</ecNumber>
    </recommendedName>
    <alternativeName>
        <fullName evidence="16">UDP-N-acetylmuramate dehydrogenase</fullName>
    </alternativeName>
</protein>
<evidence type="ECO:0000256" key="3">
    <source>
        <dbReference type="ARBA" id="ARBA00004496"/>
    </source>
</evidence>
<dbReference type="PANTHER" id="PTHR21071">
    <property type="entry name" value="UDP-N-ACETYLENOLPYRUVOYLGLUCOSAMINE REDUCTASE"/>
    <property type="match status" value="1"/>
</dbReference>
<dbReference type="GO" id="GO:0051301">
    <property type="term" value="P:cell division"/>
    <property type="evidence" value="ECO:0007669"/>
    <property type="project" value="UniProtKB-KW"/>
</dbReference>
<feature type="active site" evidence="16">
    <location>
        <position position="173"/>
    </location>
</feature>
<evidence type="ECO:0000256" key="1">
    <source>
        <dbReference type="ARBA" id="ARBA00001974"/>
    </source>
</evidence>
<evidence type="ECO:0000256" key="13">
    <source>
        <dbReference type="ARBA" id="ARBA00023306"/>
    </source>
</evidence>
<keyword evidence="5 16" id="KW-0963">Cytoplasm</keyword>
<dbReference type="NCBIfam" id="NF010480">
    <property type="entry name" value="PRK13905.1"/>
    <property type="match status" value="1"/>
</dbReference>
<dbReference type="RefSeq" id="WP_231061732.1">
    <property type="nucleotide sequence ID" value="NZ_JAJNOR010000001.1"/>
</dbReference>
<reference evidence="18 19" key="1">
    <citation type="submission" date="2021-11" db="EMBL/GenBank/DDBJ databases">
        <title>Lacrimispora sp. nov. NSJ-141 isolated from human feces.</title>
        <authorList>
            <person name="Abdugheni R."/>
        </authorList>
    </citation>
    <scope>NUCLEOTIDE SEQUENCE [LARGE SCALE GENOMIC DNA]</scope>
    <source>
        <strain evidence="18 19">NSJ-141</strain>
    </source>
</reference>
<feature type="domain" description="FAD-binding PCMH-type" evidence="17">
    <location>
        <begin position="28"/>
        <end position="194"/>
    </location>
</feature>
<dbReference type="InterPro" id="IPR016166">
    <property type="entry name" value="FAD-bd_PCMH"/>
</dbReference>
<dbReference type="GO" id="GO:0071949">
    <property type="term" value="F:FAD binding"/>
    <property type="evidence" value="ECO:0007669"/>
    <property type="project" value="InterPro"/>
</dbReference>
<dbReference type="GO" id="GO:0009252">
    <property type="term" value="P:peptidoglycan biosynthetic process"/>
    <property type="evidence" value="ECO:0007669"/>
    <property type="project" value="UniProtKB-UniRule"/>
</dbReference>
<evidence type="ECO:0000256" key="14">
    <source>
        <dbReference type="ARBA" id="ARBA00023316"/>
    </source>
</evidence>
<dbReference type="InterPro" id="IPR016167">
    <property type="entry name" value="FAD-bd_PCMH_sub1"/>
</dbReference>
<dbReference type="Gene3D" id="3.90.78.10">
    <property type="entry name" value="UDP-N-acetylenolpyruvoylglucosamine reductase, C-terminal domain"/>
    <property type="match status" value="1"/>
</dbReference>
<evidence type="ECO:0000256" key="2">
    <source>
        <dbReference type="ARBA" id="ARBA00003921"/>
    </source>
</evidence>
<dbReference type="EC" id="1.3.1.98" evidence="16"/>
<dbReference type="Gene3D" id="3.30.465.10">
    <property type="match status" value="1"/>
</dbReference>
<organism evidence="18 19">
    <name type="scientific">Lientehia hominis</name>
    <dbReference type="NCBI Taxonomy" id="2897778"/>
    <lineage>
        <taxon>Bacteria</taxon>
        <taxon>Bacillati</taxon>
        <taxon>Bacillota</taxon>
        <taxon>Clostridia</taxon>
        <taxon>Lachnospirales</taxon>
        <taxon>Lachnospiraceae</taxon>
        <taxon>Lientehia</taxon>
    </lineage>
</organism>
<dbReference type="Pfam" id="PF01565">
    <property type="entry name" value="FAD_binding_4"/>
    <property type="match status" value="1"/>
</dbReference>
<keyword evidence="11 16" id="KW-0573">Peptidoglycan synthesis</keyword>
<dbReference type="InterPro" id="IPR006094">
    <property type="entry name" value="Oxid_FAD_bind_N"/>
</dbReference>
<dbReference type="SUPFAM" id="SSF56194">
    <property type="entry name" value="Uridine diphospho-N-Acetylenolpyruvylglucosamine reductase, MurB, C-terminal domain"/>
    <property type="match status" value="1"/>
</dbReference>
<comment type="similarity">
    <text evidence="16">Belongs to the MurB family.</text>
</comment>
<evidence type="ECO:0000256" key="7">
    <source>
        <dbReference type="ARBA" id="ARBA00022630"/>
    </source>
</evidence>
<dbReference type="InterPro" id="IPR016169">
    <property type="entry name" value="FAD-bd_PCMH_sub2"/>
</dbReference>
<feature type="active site" description="Proton donor" evidence="16">
    <location>
        <position position="223"/>
    </location>
</feature>
<dbReference type="EMBL" id="JAJNOR010000001">
    <property type="protein sequence ID" value="MCD2491825.1"/>
    <property type="molecule type" value="Genomic_DNA"/>
</dbReference>
<dbReference type="PROSITE" id="PS51387">
    <property type="entry name" value="FAD_PCMH"/>
    <property type="match status" value="1"/>
</dbReference>
<dbReference type="HAMAP" id="MF_00037">
    <property type="entry name" value="MurB"/>
    <property type="match status" value="1"/>
</dbReference>
<dbReference type="GO" id="GO:0008762">
    <property type="term" value="F:UDP-N-acetylmuramate dehydrogenase activity"/>
    <property type="evidence" value="ECO:0007669"/>
    <property type="project" value="UniProtKB-UniRule"/>
</dbReference>
<evidence type="ECO:0000256" key="10">
    <source>
        <dbReference type="ARBA" id="ARBA00022960"/>
    </source>
</evidence>
<comment type="subcellular location">
    <subcellularLocation>
        <location evidence="3 16">Cytoplasm</location>
    </subcellularLocation>
</comment>
<evidence type="ECO:0000313" key="18">
    <source>
        <dbReference type="EMBL" id="MCD2491825.1"/>
    </source>
</evidence>
<keyword evidence="6 16" id="KW-0132">Cell division</keyword>
<dbReference type="Pfam" id="PF02873">
    <property type="entry name" value="MurB_C"/>
    <property type="match status" value="1"/>
</dbReference>
<keyword evidence="8 16" id="KW-0274">FAD</keyword>
<name>A0AAP2RHM0_9FIRM</name>
<comment type="pathway">
    <text evidence="4 16">Cell wall biogenesis; peptidoglycan biosynthesis.</text>
</comment>
<keyword evidence="9 16" id="KW-0521">NADP</keyword>
<keyword evidence="12 16" id="KW-0560">Oxidoreductase</keyword>
<dbReference type="NCBIfam" id="TIGR00179">
    <property type="entry name" value="murB"/>
    <property type="match status" value="1"/>
</dbReference>
<dbReference type="Gene3D" id="3.30.43.10">
    <property type="entry name" value="Uridine Diphospho-n-acetylenolpyruvylglucosamine Reductase, domain 2"/>
    <property type="match status" value="1"/>
</dbReference>
<comment type="catalytic activity">
    <reaction evidence="15 16">
        <text>UDP-N-acetyl-alpha-D-muramate + NADP(+) = UDP-N-acetyl-3-O-(1-carboxyvinyl)-alpha-D-glucosamine + NADPH + H(+)</text>
        <dbReference type="Rhea" id="RHEA:12248"/>
        <dbReference type="ChEBI" id="CHEBI:15378"/>
        <dbReference type="ChEBI" id="CHEBI:57783"/>
        <dbReference type="ChEBI" id="CHEBI:58349"/>
        <dbReference type="ChEBI" id="CHEBI:68483"/>
        <dbReference type="ChEBI" id="CHEBI:70757"/>
        <dbReference type="EC" id="1.3.1.98"/>
    </reaction>
</comment>
<evidence type="ECO:0000256" key="9">
    <source>
        <dbReference type="ARBA" id="ARBA00022857"/>
    </source>
</evidence>
<evidence type="ECO:0000256" key="6">
    <source>
        <dbReference type="ARBA" id="ARBA00022618"/>
    </source>
</evidence>
<feature type="active site" evidence="16">
    <location>
        <position position="293"/>
    </location>
</feature>
<dbReference type="InterPro" id="IPR003170">
    <property type="entry name" value="MurB"/>
</dbReference>
<accession>A0AAP2RHM0</accession>
<comment type="caution">
    <text evidence="18">The sequence shown here is derived from an EMBL/GenBank/DDBJ whole genome shotgun (WGS) entry which is preliminary data.</text>
</comment>
<dbReference type="Proteomes" id="UP001299265">
    <property type="component" value="Unassembled WGS sequence"/>
</dbReference>
<dbReference type="AlphaFoldDB" id="A0AAP2RHM0"/>
<evidence type="ECO:0000259" key="17">
    <source>
        <dbReference type="PROSITE" id="PS51387"/>
    </source>
</evidence>
<keyword evidence="10 16" id="KW-0133">Cell shape</keyword>
<dbReference type="InterPro" id="IPR036318">
    <property type="entry name" value="FAD-bd_PCMH-like_sf"/>
</dbReference>
<evidence type="ECO:0000313" key="19">
    <source>
        <dbReference type="Proteomes" id="UP001299265"/>
    </source>
</evidence>
<keyword evidence="19" id="KW-1185">Reference proteome</keyword>
<dbReference type="InterPro" id="IPR036635">
    <property type="entry name" value="MurB_C_sf"/>
</dbReference>
<keyword evidence="7 16" id="KW-0285">Flavoprotein</keyword>
<evidence type="ECO:0000256" key="16">
    <source>
        <dbReference type="HAMAP-Rule" id="MF_00037"/>
    </source>
</evidence>
<comment type="cofactor">
    <cofactor evidence="1 16">
        <name>FAD</name>
        <dbReference type="ChEBI" id="CHEBI:57692"/>
    </cofactor>
</comment>
<evidence type="ECO:0000256" key="11">
    <source>
        <dbReference type="ARBA" id="ARBA00022984"/>
    </source>
</evidence>
<dbReference type="InterPro" id="IPR011601">
    <property type="entry name" value="MurB_C"/>
</dbReference>
<dbReference type="SUPFAM" id="SSF56176">
    <property type="entry name" value="FAD-binding/transporter-associated domain-like"/>
    <property type="match status" value="1"/>
</dbReference>
<dbReference type="GO" id="GO:0005829">
    <property type="term" value="C:cytosol"/>
    <property type="evidence" value="ECO:0007669"/>
    <property type="project" value="TreeGrafter"/>
</dbReference>
<evidence type="ECO:0000256" key="5">
    <source>
        <dbReference type="ARBA" id="ARBA00022490"/>
    </source>
</evidence>
<keyword evidence="14 16" id="KW-0961">Cell wall biogenesis/degradation</keyword>
<dbReference type="GO" id="GO:0008360">
    <property type="term" value="P:regulation of cell shape"/>
    <property type="evidence" value="ECO:0007669"/>
    <property type="project" value="UniProtKB-KW"/>
</dbReference>
<dbReference type="GO" id="GO:0071555">
    <property type="term" value="P:cell wall organization"/>
    <property type="evidence" value="ECO:0007669"/>
    <property type="project" value="UniProtKB-KW"/>
</dbReference>
<comment type="function">
    <text evidence="2 16">Cell wall formation.</text>
</comment>